<organism evidence="2 3">
    <name type="scientific">Portunus trituberculatus</name>
    <name type="common">Swimming crab</name>
    <name type="synonym">Neptunus trituberculatus</name>
    <dbReference type="NCBI Taxonomy" id="210409"/>
    <lineage>
        <taxon>Eukaryota</taxon>
        <taxon>Metazoa</taxon>
        <taxon>Ecdysozoa</taxon>
        <taxon>Arthropoda</taxon>
        <taxon>Crustacea</taxon>
        <taxon>Multicrustacea</taxon>
        <taxon>Malacostraca</taxon>
        <taxon>Eumalacostraca</taxon>
        <taxon>Eucarida</taxon>
        <taxon>Decapoda</taxon>
        <taxon>Pleocyemata</taxon>
        <taxon>Brachyura</taxon>
        <taxon>Eubrachyura</taxon>
        <taxon>Portunoidea</taxon>
        <taxon>Portunidae</taxon>
        <taxon>Portuninae</taxon>
        <taxon>Portunus</taxon>
    </lineage>
</organism>
<feature type="region of interest" description="Disordered" evidence="1">
    <location>
        <begin position="1"/>
        <end position="33"/>
    </location>
</feature>
<accession>A0A5B7DF34</accession>
<reference evidence="2 3" key="1">
    <citation type="submission" date="2019-05" db="EMBL/GenBank/DDBJ databases">
        <title>Another draft genome of Portunus trituberculatus and its Hox gene families provides insights of decapod evolution.</title>
        <authorList>
            <person name="Jeong J.-H."/>
            <person name="Song I."/>
            <person name="Kim S."/>
            <person name="Choi T."/>
            <person name="Kim D."/>
            <person name="Ryu S."/>
            <person name="Kim W."/>
        </authorList>
    </citation>
    <scope>NUCLEOTIDE SEQUENCE [LARGE SCALE GENOMIC DNA]</scope>
    <source>
        <tissue evidence="2">Muscle</tissue>
    </source>
</reference>
<sequence>MRFTPRSPSDPRPVFWRPSSVARDPAARRPPPAEGCCVSLVTGWRINRPHMEDPSVHARDYSGLFRVGLTGAMRQDLTARSSVPACMASEDRVYYRPAPHLMQPLLGTSCTGWHLIKR</sequence>
<protein>
    <submittedName>
        <fullName evidence="2">Uncharacterized protein</fullName>
    </submittedName>
</protein>
<gene>
    <name evidence="2" type="ORF">E2C01_013002</name>
</gene>
<evidence type="ECO:0000256" key="1">
    <source>
        <dbReference type="SAM" id="MobiDB-lite"/>
    </source>
</evidence>
<keyword evidence="3" id="KW-1185">Reference proteome</keyword>
<name>A0A5B7DF34_PORTR</name>
<comment type="caution">
    <text evidence="2">The sequence shown here is derived from an EMBL/GenBank/DDBJ whole genome shotgun (WGS) entry which is preliminary data.</text>
</comment>
<dbReference type="AlphaFoldDB" id="A0A5B7DF34"/>
<proteinExistence type="predicted"/>
<evidence type="ECO:0000313" key="2">
    <source>
        <dbReference type="EMBL" id="MPC20072.1"/>
    </source>
</evidence>
<dbReference type="EMBL" id="VSRR010000831">
    <property type="protein sequence ID" value="MPC20072.1"/>
    <property type="molecule type" value="Genomic_DNA"/>
</dbReference>
<evidence type="ECO:0000313" key="3">
    <source>
        <dbReference type="Proteomes" id="UP000324222"/>
    </source>
</evidence>
<dbReference type="Proteomes" id="UP000324222">
    <property type="component" value="Unassembled WGS sequence"/>
</dbReference>